<reference evidence="1" key="1">
    <citation type="submission" date="2022-11" db="EMBL/GenBank/DDBJ databases">
        <title>Genome Sequence of Nemania bipapillata.</title>
        <authorList>
            <person name="Buettner E."/>
        </authorList>
    </citation>
    <scope>NUCLEOTIDE SEQUENCE</scope>
    <source>
        <strain evidence="1">CP14</strain>
    </source>
</reference>
<evidence type="ECO:0000313" key="1">
    <source>
        <dbReference type="EMBL" id="KAJ8109630.1"/>
    </source>
</evidence>
<keyword evidence="2" id="KW-1185">Reference proteome</keyword>
<dbReference type="Proteomes" id="UP001153334">
    <property type="component" value="Unassembled WGS sequence"/>
</dbReference>
<proteinExistence type="predicted"/>
<evidence type="ECO:0000313" key="2">
    <source>
        <dbReference type="Proteomes" id="UP001153334"/>
    </source>
</evidence>
<sequence length="318" mass="34951">MPKVGSEGSLASRQTMSEIACRDMFEPEAISAGNDNTLWKTMESSARVLSCRFMATGHPTEFFETELRNIWCMFTLAAQNIDAHHPAQDRLLRIILCVRDRGVLQRGTKAIAISTGEENPVPLKHETQVADTSQGRIWADLPFLVQDMRAAWKKLMEPSASFAKCCNLTAAIARLAGLGLCDHAFSQCGLEIMKQALETQPTSPPSSSSSSAIGENMALVEIWLCYARDELLRLCFAGFAHNDPLWALDGQQSVGPLAREAGIDAVAGFSQERFSLWKGRLVSMKAKMGDDTSVEARCAHMITGAWNDYFGILPFKSV</sequence>
<protein>
    <submittedName>
        <fullName evidence="1">Uncharacterized protein</fullName>
    </submittedName>
</protein>
<accession>A0ACC2I2Z8</accession>
<organism evidence="1 2">
    <name type="scientific">Nemania bipapillata</name>
    <dbReference type="NCBI Taxonomy" id="110536"/>
    <lineage>
        <taxon>Eukaryota</taxon>
        <taxon>Fungi</taxon>
        <taxon>Dikarya</taxon>
        <taxon>Ascomycota</taxon>
        <taxon>Pezizomycotina</taxon>
        <taxon>Sordariomycetes</taxon>
        <taxon>Xylariomycetidae</taxon>
        <taxon>Xylariales</taxon>
        <taxon>Xylariaceae</taxon>
        <taxon>Nemania</taxon>
    </lineage>
</organism>
<name>A0ACC2I2Z8_9PEZI</name>
<comment type="caution">
    <text evidence="1">The sequence shown here is derived from an EMBL/GenBank/DDBJ whole genome shotgun (WGS) entry which is preliminary data.</text>
</comment>
<dbReference type="EMBL" id="JAPESX010002056">
    <property type="protein sequence ID" value="KAJ8109630.1"/>
    <property type="molecule type" value="Genomic_DNA"/>
</dbReference>
<gene>
    <name evidence="1" type="ORF">ONZ43_g6079</name>
</gene>